<dbReference type="GO" id="GO:0008017">
    <property type="term" value="F:microtubule binding"/>
    <property type="evidence" value="ECO:0007669"/>
    <property type="project" value="InterPro"/>
</dbReference>
<dbReference type="InParanoid" id="A0A7I4ESV5"/>
<evidence type="ECO:0000313" key="2">
    <source>
        <dbReference type="EnsemblPlants" id="Pp3c9_8040V3.2"/>
    </source>
</evidence>
<reference evidence="2 3" key="2">
    <citation type="journal article" date="2018" name="Plant J.">
        <title>The Physcomitrella patens chromosome-scale assembly reveals moss genome structure and evolution.</title>
        <authorList>
            <person name="Lang D."/>
            <person name="Ullrich K.K."/>
            <person name="Murat F."/>
            <person name="Fuchs J."/>
            <person name="Jenkins J."/>
            <person name="Haas F.B."/>
            <person name="Piednoel M."/>
            <person name="Gundlach H."/>
            <person name="Van Bel M."/>
            <person name="Meyberg R."/>
            <person name="Vives C."/>
            <person name="Morata J."/>
            <person name="Symeonidi A."/>
            <person name="Hiss M."/>
            <person name="Muchero W."/>
            <person name="Kamisugi Y."/>
            <person name="Saleh O."/>
            <person name="Blanc G."/>
            <person name="Decker E.L."/>
            <person name="van Gessel N."/>
            <person name="Grimwood J."/>
            <person name="Hayes R.D."/>
            <person name="Graham S.W."/>
            <person name="Gunter L.E."/>
            <person name="McDaniel S.F."/>
            <person name="Hoernstein S.N.W."/>
            <person name="Larsson A."/>
            <person name="Li F.W."/>
            <person name="Perroud P.F."/>
            <person name="Phillips J."/>
            <person name="Ranjan P."/>
            <person name="Rokshar D.S."/>
            <person name="Rothfels C.J."/>
            <person name="Schneider L."/>
            <person name="Shu S."/>
            <person name="Stevenson D.W."/>
            <person name="Thummler F."/>
            <person name="Tillich M."/>
            <person name="Villarreal Aguilar J.C."/>
            <person name="Widiez T."/>
            <person name="Wong G.K."/>
            <person name="Wymore A."/>
            <person name="Zhang Y."/>
            <person name="Zimmer A.D."/>
            <person name="Quatrano R.S."/>
            <person name="Mayer K.F.X."/>
            <person name="Goodstein D."/>
            <person name="Casacuberta J.M."/>
            <person name="Vandepoele K."/>
            <person name="Reski R."/>
            <person name="Cuming A.C."/>
            <person name="Tuskan G.A."/>
            <person name="Maumus F."/>
            <person name="Salse J."/>
            <person name="Schmutz J."/>
            <person name="Rensing S.A."/>
        </authorList>
    </citation>
    <scope>NUCLEOTIDE SEQUENCE [LARGE SCALE GENOMIC DNA]</scope>
    <source>
        <strain evidence="2 3">cv. Gransden 2004</strain>
    </source>
</reference>
<feature type="compositionally biased region" description="Low complexity" evidence="1">
    <location>
        <begin position="239"/>
        <end position="258"/>
    </location>
</feature>
<feature type="compositionally biased region" description="Basic and acidic residues" evidence="1">
    <location>
        <begin position="259"/>
        <end position="268"/>
    </location>
</feature>
<accession>A0A7I4ESV5</accession>
<evidence type="ECO:0000313" key="3">
    <source>
        <dbReference type="Proteomes" id="UP000006727"/>
    </source>
</evidence>
<feature type="compositionally biased region" description="Basic and acidic residues" evidence="1">
    <location>
        <begin position="490"/>
        <end position="508"/>
    </location>
</feature>
<feature type="compositionally biased region" description="Polar residues" evidence="1">
    <location>
        <begin position="475"/>
        <end position="485"/>
    </location>
</feature>
<sequence>MEHEVDSQLEAGVPVQPSPVLMEAVQKVEQVVARLQSLQTTISGIHLSPVYSKQSRTSRGNSVGKEYVGPSGHRDASKRKPLKDYNGSRMEKLDQPLRTKAEWKQWSSPANQVHDVISEILMASQFAKQIATLVAEALQERPERTQQLGDVTEEPKKRASKDGKRRDIAFPSKAQVLKTMNAKAPPTNSFNKFKVAGFPSDTTVKLVPPAKITRTKDLPNKSKSKTKSASASHKRRSSSRSYSSMSSSPSTLSPGSPRLDMDSPEMKRGSNRLYSSPSASFREFSDDADDELSGPRRNSMIVTEIKGPTKPWKLTPTKGVLFSNPVYLSSPRKPSGARPSPVKIVPTTGRRNSWLTHQFPKSPEPVHREPTKSSGAASANPLSSSISKTTFKREGASKLAPKSTFTSEATKREYKSKKSSVVPPSRYVEMVPLDGPRNSSIVTMFDVLKVRSPPRLPAATPAQPNQLSRGPLSVDANTSVTNRSTVADGAYEKEEDLQCRAPHSHVESSPKLGILTNEQEKPSTHSKQVSPVESLDKENDQVPCAPAAVMFLRNISSGHTLNRSLSRRNSGASLIQRAKGWMSFQAVKQGRVRELERFQMARQLSSVKRSSPSVNQQGLALCSSDLFPSGRIIQLRPVHLQSLSETTLIGDCKHREPVTSHDRHPELVTRLRTPRRRPLQLPSTSSASHAPPRIVHKFKVIFPSTDRNHQRAASRVCEAVEYAESAQILPQLLMSRAKPAAPRKLAHVFKVVYPCHEMARGRAGRALFQRWPHHKAPSAFTTRNTGSTHTQLATTLGSLSLSRFSCIAVLPRNLLHTDSFSAEPSLLFFFVSQRTIVCVCAGMCAWLGRLLDWIRSITRRGGLGFRT</sequence>
<dbReference type="PANTHER" id="PTHR35728:SF1">
    <property type="entry name" value="MICROTUBULE-BINDING PROTEIN TANGLED-RELATED"/>
    <property type="match status" value="1"/>
</dbReference>
<feature type="compositionally biased region" description="Polar residues" evidence="1">
    <location>
        <begin position="372"/>
        <end position="389"/>
    </location>
</feature>
<keyword evidence="3" id="KW-1185">Reference proteome</keyword>
<organism evidence="2 3">
    <name type="scientific">Physcomitrium patens</name>
    <name type="common">Spreading-leaved earth moss</name>
    <name type="synonym">Physcomitrella patens</name>
    <dbReference type="NCBI Taxonomy" id="3218"/>
    <lineage>
        <taxon>Eukaryota</taxon>
        <taxon>Viridiplantae</taxon>
        <taxon>Streptophyta</taxon>
        <taxon>Embryophyta</taxon>
        <taxon>Bryophyta</taxon>
        <taxon>Bryophytina</taxon>
        <taxon>Bryopsida</taxon>
        <taxon>Funariidae</taxon>
        <taxon>Funariales</taxon>
        <taxon>Funariaceae</taxon>
        <taxon>Physcomitrium</taxon>
    </lineage>
</organism>
<dbReference type="PANTHER" id="PTHR35728">
    <property type="entry name" value="MICROTUBULE-BINDING PROTEIN TANGLED-RELATED"/>
    <property type="match status" value="1"/>
</dbReference>
<reference evidence="2" key="3">
    <citation type="submission" date="2020-12" db="UniProtKB">
        <authorList>
            <consortium name="EnsemblPlants"/>
        </authorList>
    </citation>
    <scope>IDENTIFICATION</scope>
</reference>
<proteinExistence type="predicted"/>
<dbReference type="Proteomes" id="UP000006727">
    <property type="component" value="Chromosome 9"/>
</dbReference>
<feature type="region of interest" description="Disordered" evidence="1">
    <location>
        <begin position="207"/>
        <end position="304"/>
    </location>
</feature>
<protein>
    <submittedName>
        <fullName evidence="2">Uncharacterized protein</fullName>
    </submittedName>
</protein>
<dbReference type="InterPro" id="IPR044709">
    <property type="entry name" value="TAN1"/>
</dbReference>
<reference evidence="2 3" key="1">
    <citation type="journal article" date="2008" name="Science">
        <title>The Physcomitrella genome reveals evolutionary insights into the conquest of land by plants.</title>
        <authorList>
            <person name="Rensing S."/>
            <person name="Lang D."/>
            <person name="Zimmer A."/>
            <person name="Terry A."/>
            <person name="Salamov A."/>
            <person name="Shapiro H."/>
            <person name="Nishiyama T."/>
            <person name="Perroud P.-F."/>
            <person name="Lindquist E."/>
            <person name="Kamisugi Y."/>
            <person name="Tanahashi T."/>
            <person name="Sakakibara K."/>
            <person name="Fujita T."/>
            <person name="Oishi K."/>
            <person name="Shin-I T."/>
            <person name="Kuroki Y."/>
            <person name="Toyoda A."/>
            <person name="Suzuki Y."/>
            <person name="Hashimoto A."/>
            <person name="Yamaguchi K."/>
            <person name="Sugano A."/>
            <person name="Kohara Y."/>
            <person name="Fujiyama A."/>
            <person name="Anterola A."/>
            <person name="Aoki S."/>
            <person name="Ashton N."/>
            <person name="Barbazuk W.B."/>
            <person name="Barker E."/>
            <person name="Bennetzen J."/>
            <person name="Bezanilla M."/>
            <person name="Blankenship R."/>
            <person name="Cho S.H."/>
            <person name="Dutcher S."/>
            <person name="Estelle M."/>
            <person name="Fawcett J.A."/>
            <person name="Gundlach H."/>
            <person name="Hanada K."/>
            <person name="Heyl A."/>
            <person name="Hicks K.A."/>
            <person name="Hugh J."/>
            <person name="Lohr M."/>
            <person name="Mayer K."/>
            <person name="Melkozernov A."/>
            <person name="Murata T."/>
            <person name="Nelson D."/>
            <person name="Pils B."/>
            <person name="Prigge M."/>
            <person name="Reiss B."/>
            <person name="Renner T."/>
            <person name="Rombauts S."/>
            <person name="Rushton P."/>
            <person name="Sanderfoot A."/>
            <person name="Schween G."/>
            <person name="Shiu S.-H."/>
            <person name="Stueber K."/>
            <person name="Theodoulou F.L."/>
            <person name="Tu H."/>
            <person name="Van de Peer Y."/>
            <person name="Verrier P.J."/>
            <person name="Waters E."/>
            <person name="Wood A."/>
            <person name="Yang L."/>
            <person name="Cove D."/>
            <person name="Cuming A."/>
            <person name="Hasebe M."/>
            <person name="Lucas S."/>
            <person name="Mishler D.B."/>
            <person name="Reski R."/>
            <person name="Grigoriev I."/>
            <person name="Quatrano R.S."/>
            <person name="Boore J.L."/>
        </authorList>
    </citation>
    <scope>NUCLEOTIDE SEQUENCE [LARGE SCALE GENOMIC DNA]</scope>
    <source>
        <strain evidence="2 3">cv. Gransden 2004</strain>
    </source>
</reference>
<feature type="region of interest" description="Disordered" evidence="1">
    <location>
        <begin position="51"/>
        <end position="86"/>
    </location>
</feature>
<dbReference type="EnsemblPlants" id="Pp3c9_8040V3.2">
    <property type="protein sequence ID" value="Pp3c9_8040V3.2"/>
    <property type="gene ID" value="Pp3c9_8040"/>
</dbReference>
<feature type="compositionally biased region" description="Polar residues" evidence="1">
    <location>
        <begin position="51"/>
        <end position="61"/>
    </location>
</feature>
<name>A0A7I4ESV5_PHYPA</name>
<dbReference type="Gramene" id="Pp3c9_8040V3.2">
    <property type="protein sequence ID" value="Pp3c9_8040V3.2"/>
    <property type="gene ID" value="Pp3c9_8040"/>
</dbReference>
<feature type="compositionally biased region" description="Basic residues" evidence="1">
    <location>
        <begin position="222"/>
        <end position="238"/>
    </location>
</feature>
<feature type="compositionally biased region" description="Basic and acidic residues" evidence="1">
    <location>
        <begin position="153"/>
        <end position="168"/>
    </location>
</feature>
<dbReference type="GO" id="GO:2000694">
    <property type="term" value="P:regulation of phragmoplast microtubule organization"/>
    <property type="evidence" value="ECO:0007669"/>
    <property type="project" value="InterPro"/>
</dbReference>
<feature type="region of interest" description="Disordered" evidence="1">
    <location>
        <begin position="328"/>
        <end position="422"/>
    </location>
</feature>
<feature type="region of interest" description="Disordered" evidence="1">
    <location>
        <begin position="144"/>
        <end position="190"/>
    </location>
</feature>
<dbReference type="EMBL" id="ABEU02000009">
    <property type="status" value="NOT_ANNOTATED_CDS"/>
    <property type="molecule type" value="Genomic_DNA"/>
</dbReference>
<evidence type="ECO:0000256" key="1">
    <source>
        <dbReference type="SAM" id="MobiDB-lite"/>
    </source>
</evidence>
<gene>
    <name evidence="2" type="primary">LOC112287156</name>
</gene>
<dbReference type="AlphaFoldDB" id="A0A7I4ESV5"/>
<feature type="region of interest" description="Disordered" evidence="1">
    <location>
        <begin position="455"/>
        <end position="540"/>
    </location>
</feature>